<dbReference type="InterPro" id="IPR008780">
    <property type="entry name" value="Plasmodium_Vir"/>
</dbReference>
<evidence type="ECO:0000313" key="2">
    <source>
        <dbReference type="EMBL" id="KMZ76640.1"/>
    </source>
</evidence>
<feature type="region of interest" description="Disordered" evidence="1">
    <location>
        <begin position="166"/>
        <end position="211"/>
    </location>
</feature>
<proteinExistence type="predicted"/>
<evidence type="ECO:0000313" key="3">
    <source>
        <dbReference type="Proteomes" id="UP000053562"/>
    </source>
</evidence>
<protein>
    <submittedName>
        <fullName evidence="2">Uncharacterized protein</fullName>
    </submittedName>
</protein>
<evidence type="ECO:0000256" key="1">
    <source>
        <dbReference type="SAM" id="MobiDB-lite"/>
    </source>
</evidence>
<organism evidence="2 3">
    <name type="scientific">Plasmodium vivax India VII</name>
    <dbReference type="NCBI Taxonomy" id="1077284"/>
    <lineage>
        <taxon>Eukaryota</taxon>
        <taxon>Sar</taxon>
        <taxon>Alveolata</taxon>
        <taxon>Apicomplexa</taxon>
        <taxon>Aconoidasida</taxon>
        <taxon>Haemosporida</taxon>
        <taxon>Plasmodiidae</taxon>
        <taxon>Plasmodium</taxon>
        <taxon>Plasmodium (Plasmodium)</taxon>
    </lineage>
</organism>
<sequence length="344" mass="40944">MGFEVKDYCRYINFWLNCEVRTKKYEKYQPHFKIFKDFVNNYAYEKQKNYTDTCIEYIHNIDEDVYIRMKFLYEFYELCDDLTSSYQPVKNKACEDLSNKTINYNYAIVDYYNKDRDLYDKISPVKNLIEKIIKEPATKCKQTYPFTIPPRVLEEEKEKKELARIAEERRKQEDAARQRREAEEDERRRREAEAANRQSTQRIQQDLEPQRGIQQMHTPHDVQREIFQQGVSLRSVELENPGETLHLEEQDPSNLLRHRLRLRNSGRYEDSQERALGQLYEDQLEKGVHKQENQDTRTEGSYIGSSGFPGYITDVFRSVKPAPILGVSGGMGALFLLFKVFKFL</sequence>
<gene>
    <name evidence="2" type="ORF">PVIIG_06267</name>
</gene>
<dbReference type="Proteomes" id="UP000053562">
    <property type="component" value="Unassembled WGS sequence"/>
</dbReference>
<dbReference type="AlphaFoldDB" id="A0A0J9S1Q8"/>
<accession>A0A0J9S1Q8</accession>
<feature type="compositionally biased region" description="Basic and acidic residues" evidence="1">
    <location>
        <begin position="166"/>
        <end position="194"/>
    </location>
</feature>
<dbReference type="Pfam" id="PF05795">
    <property type="entry name" value="Plasmodium_Vir"/>
    <property type="match status" value="1"/>
</dbReference>
<dbReference type="EMBL" id="KQ234656">
    <property type="protein sequence ID" value="KMZ76640.1"/>
    <property type="molecule type" value="Genomic_DNA"/>
</dbReference>
<reference evidence="2 3" key="1">
    <citation type="submission" date="2011-08" db="EMBL/GenBank/DDBJ databases">
        <title>The Genome Sequence of Plasmodium vivax India VII.</title>
        <authorList>
            <consortium name="The Broad Institute Genome Sequencing Platform"/>
            <consortium name="The Broad Institute Genome Sequencing Center for Infectious Disease"/>
            <person name="Neafsey D."/>
            <person name="Carlton J."/>
            <person name="Barnwell J."/>
            <person name="Collins W."/>
            <person name="Escalante A."/>
            <person name="Mullikin J."/>
            <person name="Saul A."/>
            <person name="Guigo R."/>
            <person name="Camara F."/>
            <person name="Young S.K."/>
            <person name="Zeng Q."/>
            <person name="Gargeya S."/>
            <person name="Fitzgerald M."/>
            <person name="Haas B."/>
            <person name="Abouelleil A."/>
            <person name="Alvarado L."/>
            <person name="Arachchi H.M."/>
            <person name="Berlin A."/>
            <person name="Brown A."/>
            <person name="Chapman S.B."/>
            <person name="Chen Z."/>
            <person name="Dunbar C."/>
            <person name="Freedman E."/>
            <person name="Gearin G."/>
            <person name="Gellesch M."/>
            <person name="Goldberg J."/>
            <person name="Griggs A."/>
            <person name="Gujja S."/>
            <person name="Heiman D."/>
            <person name="Howarth C."/>
            <person name="Larson L."/>
            <person name="Lui A."/>
            <person name="MacDonald P.J.P."/>
            <person name="Montmayeur A."/>
            <person name="Murphy C."/>
            <person name="Neiman D."/>
            <person name="Pearson M."/>
            <person name="Priest M."/>
            <person name="Roberts A."/>
            <person name="Saif S."/>
            <person name="Shea T."/>
            <person name="Shenoy N."/>
            <person name="Sisk P."/>
            <person name="Stolte C."/>
            <person name="Sykes S."/>
            <person name="Wortman J."/>
            <person name="Nusbaum C."/>
            <person name="Birren B."/>
        </authorList>
    </citation>
    <scope>NUCLEOTIDE SEQUENCE [LARGE SCALE GENOMIC DNA]</scope>
    <source>
        <strain evidence="2 3">India VII</strain>
    </source>
</reference>
<name>A0A0J9S1Q8_PLAVI</name>